<evidence type="ECO:0000313" key="1">
    <source>
        <dbReference type="EMBL" id="MCI70186.1"/>
    </source>
</evidence>
<organism evidence="1 2">
    <name type="scientific">Trifolium medium</name>
    <dbReference type="NCBI Taxonomy" id="97028"/>
    <lineage>
        <taxon>Eukaryota</taxon>
        <taxon>Viridiplantae</taxon>
        <taxon>Streptophyta</taxon>
        <taxon>Embryophyta</taxon>
        <taxon>Tracheophyta</taxon>
        <taxon>Spermatophyta</taxon>
        <taxon>Magnoliopsida</taxon>
        <taxon>eudicotyledons</taxon>
        <taxon>Gunneridae</taxon>
        <taxon>Pentapetalae</taxon>
        <taxon>rosids</taxon>
        <taxon>fabids</taxon>
        <taxon>Fabales</taxon>
        <taxon>Fabaceae</taxon>
        <taxon>Papilionoideae</taxon>
        <taxon>50 kb inversion clade</taxon>
        <taxon>NPAAA clade</taxon>
        <taxon>Hologalegina</taxon>
        <taxon>IRL clade</taxon>
        <taxon>Trifolieae</taxon>
        <taxon>Trifolium</taxon>
    </lineage>
</organism>
<protein>
    <submittedName>
        <fullName evidence="1">Uncharacterized protein</fullName>
    </submittedName>
</protein>
<name>A0A392UCN8_9FABA</name>
<evidence type="ECO:0000313" key="2">
    <source>
        <dbReference type="Proteomes" id="UP000265520"/>
    </source>
</evidence>
<dbReference type="EMBL" id="LXQA010770429">
    <property type="protein sequence ID" value="MCI70186.1"/>
    <property type="molecule type" value="Genomic_DNA"/>
</dbReference>
<dbReference type="AlphaFoldDB" id="A0A392UCN8"/>
<reference evidence="1 2" key="1">
    <citation type="journal article" date="2018" name="Front. Plant Sci.">
        <title>Red Clover (Trifolium pratense) and Zigzag Clover (T. medium) - A Picture of Genomic Similarities and Differences.</title>
        <authorList>
            <person name="Dluhosova J."/>
            <person name="Istvanek J."/>
            <person name="Nedelnik J."/>
            <person name="Repkova J."/>
        </authorList>
    </citation>
    <scope>NUCLEOTIDE SEQUENCE [LARGE SCALE GENOMIC DNA]</scope>
    <source>
        <strain evidence="2">cv. 10/8</strain>
        <tissue evidence="1">Leaf</tissue>
    </source>
</reference>
<accession>A0A392UCN8</accession>
<proteinExistence type="predicted"/>
<keyword evidence="2" id="KW-1185">Reference proteome</keyword>
<sequence>MSEGIGLQDDELRRNSFFEFDSLGFEGIRLQEELRR</sequence>
<dbReference type="Proteomes" id="UP000265520">
    <property type="component" value="Unassembled WGS sequence"/>
</dbReference>
<feature type="non-terminal residue" evidence="1">
    <location>
        <position position="36"/>
    </location>
</feature>
<comment type="caution">
    <text evidence="1">The sequence shown here is derived from an EMBL/GenBank/DDBJ whole genome shotgun (WGS) entry which is preliminary data.</text>
</comment>